<evidence type="ECO:0000256" key="6">
    <source>
        <dbReference type="ARBA" id="ARBA00022989"/>
    </source>
</evidence>
<dbReference type="Proteomes" id="UP000316213">
    <property type="component" value="Unassembled WGS sequence"/>
</dbReference>
<evidence type="ECO:0000256" key="5">
    <source>
        <dbReference type="ARBA" id="ARBA00022692"/>
    </source>
</evidence>
<dbReference type="PANTHER" id="PTHR21716">
    <property type="entry name" value="TRANSMEMBRANE PROTEIN"/>
    <property type="match status" value="1"/>
</dbReference>
<feature type="transmembrane region" description="Helical" evidence="8">
    <location>
        <begin position="63"/>
        <end position="83"/>
    </location>
</feature>
<reference evidence="9 10" key="1">
    <citation type="submission" date="2019-02" db="EMBL/GenBank/DDBJ databases">
        <title>Deep-cultivation of Planctomycetes and their phenomic and genomic characterization uncovers novel biology.</title>
        <authorList>
            <person name="Wiegand S."/>
            <person name="Jogler M."/>
            <person name="Boedeker C."/>
            <person name="Pinto D."/>
            <person name="Vollmers J."/>
            <person name="Rivas-Marin E."/>
            <person name="Kohn T."/>
            <person name="Peeters S.H."/>
            <person name="Heuer A."/>
            <person name="Rast P."/>
            <person name="Oberbeckmann S."/>
            <person name="Bunk B."/>
            <person name="Jeske O."/>
            <person name="Meyerdierks A."/>
            <person name="Storesund J.E."/>
            <person name="Kallscheuer N."/>
            <person name="Luecker S."/>
            <person name="Lage O.M."/>
            <person name="Pohl T."/>
            <person name="Merkel B.J."/>
            <person name="Hornburger P."/>
            <person name="Mueller R.-W."/>
            <person name="Bruemmer F."/>
            <person name="Labrenz M."/>
            <person name="Spormann A.M."/>
            <person name="Op Den Camp H."/>
            <person name="Overmann J."/>
            <person name="Amann R."/>
            <person name="Jetten M.S.M."/>
            <person name="Mascher T."/>
            <person name="Medema M.H."/>
            <person name="Devos D.P."/>
            <person name="Kaster A.-K."/>
            <person name="Ovreas L."/>
            <person name="Rohde M."/>
            <person name="Galperin M.Y."/>
            <person name="Jogler C."/>
        </authorList>
    </citation>
    <scope>NUCLEOTIDE SEQUENCE [LARGE SCALE GENOMIC DNA]</scope>
    <source>
        <strain evidence="9 10">Pla100</strain>
    </source>
</reference>
<feature type="transmembrane region" description="Helical" evidence="8">
    <location>
        <begin position="375"/>
        <end position="392"/>
    </location>
</feature>
<evidence type="ECO:0000256" key="8">
    <source>
        <dbReference type="SAM" id="Phobius"/>
    </source>
</evidence>
<proteinExistence type="inferred from homology"/>
<dbReference type="AlphaFoldDB" id="A0A5C6AQL4"/>
<feature type="transmembrane region" description="Helical" evidence="8">
    <location>
        <begin position="346"/>
        <end position="369"/>
    </location>
</feature>
<evidence type="ECO:0000256" key="7">
    <source>
        <dbReference type="ARBA" id="ARBA00023136"/>
    </source>
</evidence>
<evidence type="ECO:0000256" key="3">
    <source>
        <dbReference type="ARBA" id="ARBA00022448"/>
    </source>
</evidence>
<feature type="transmembrane region" description="Helical" evidence="8">
    <location>
        <begin position="7"/>
        <end position="27"/>
    </location>
</feature>
<sequence>MAKPRSDLATIAGVAQWFAVVLTVISLYLARDVFIPLALGLLLSFLLSPIVDRLHRLGIPNVAAVVMTATFAFLLLAGGFTLLGRELTSLVADLPQHKGELITKARSVAGMTSGVGGSLDELADEMTEAMESVAEKEITNQPKPTFFERITDQVFPAADTDKDRSPNDGTSLRGPLYVQVVKDDLPLASWASSAGTILGPFATAGLVSVFALFMLIHREDLRDRIIAVVSHGDYVTTTEALDEAAGRISRYLMAQTIVNTSYGAVLTIGLMSIGAAMTQAGGFPNAILWGVLATCLRFIPYLGPISAAAFPLTIALSVFPGYGVALAVFGLIITMELLSNNVLEPWLYGASTGISAVAVILAAVFWGWLWGPVGLLLSTPLTVCLVVLGRYVPRFKILSTLFAETIEVRTAMRFYQRLLANDEHRAWEFLRETADQSDFAQTCDEVLIPTLKRVRTDHDAEYLTDADANRLLAMIGGQSAKLREHLLKDVEPQITESAAEVIQDDQEGNQEINQDGADMLPLIVGCSSHHFSEMLVLNLLRTGGTGVINEDENYRLQSVDDETLPEEIGQQVLSEPPAMVVIVVLPPGGFAQSRYLCKRLRSMGYAGPIVVSCLGKFKHFDQLFVKFRKVGATSMTTSFSQTQAKIHSIMKQQRIAREHVPLRI</sequence>
<keyword evidence="3" id="KW-0813">Transport</keyword>
<dbReference type="OrthoDB" id="9799225at2"/>
<keyword evidence="10" id="KW-1185">Reference proteome</keyword>
<dbReference type="RefSeq" id="WP_146577195.1">
    <property type="nucleotide sequence ID" value="NZ_SJPM01000002.1"/>
</dbReference>
<evidence type="ECO:0000256" key="2">
    <source>
        <dbReference type="ARBA" id="ARBA00009773"/>
    </source>
</evidence>
<dbReference type="PANTHER" id="PTHR21716:SF53">
    <property type="entry name" value="PERMEASE PERM-RELATED"/>
    <property type="match status" value="1"/>
</dbReference>
<evidence type="ECO:0000313" key="10">
    <source>
        <dbReference type="Proteomes" id="UP000316213"/>
    </source>
</evidence>
<feature type="transmembrane region" description="Helical" evidence="8">
    <location>
        <begin position="309"/>
        <end position="334"/>
    </location>
</feature>
<feature type="transmembrane region" description="Helical" evidence="8">
    <location>
        <begin position="286"/>
        <end position="303"/>
    </location>
</feature>
<keyword evidence="4" id="KW-1003">Cell membrane</keyword>
<gene>
    <name evidence="9" type="primary">tqsA_1</name>
    <name evidence="9" type="ORF">Pla100_17460</name>
</gene>
<feature type="transmembrane region" description="Helical" evidence="8">
    <location>
        <begin position="33"/>
        <end position="51"/>
    </location>
</feature>
<keyword evidence="6 8" id="KW-1133">Transmembrane helix</keyword>
<dbReference type="InterPro" id="IPR002549">
    <property type="entry name" value="AI-2E-like"/>
</dbReference>
<evidence type="ECO:0000256" key="1">
    <source>
        <dbReference type="ARBA" id="ARBA00004651"/>
    </source>
</evidence>
<protein>
    <submittedName>
        <fullName evidence="9">AI-2 transport protein TqsA</fullName>
    </submittedName>
</protein>
<dbReference type="Pfam" id="PF01594">
    <property type="entry name" value="AI-2E_transport"/>
    <property type="match status" value="2"/>
</dbReference>
<organism evidence="9 10">
    <name type="scientific">Neorhodopirellula pilleata</name>
    <dbReference type="NCBI Taxonomy" id="2714738"/>
    <lineage>
        <taxon>Bacteria</taxon>
        <taxon>Pseudomonadati</taxon>
        <taxon>Planctomycetota</taxon>
        <taxon>Planctomycetia</taxon>
        <taxon>Pirellulales</taxon>
        <taxon>Pirellulaceae</taxon>
        <taxon>Neorhodopirellula</taxon>
    </lineage>
</organism>
<evidence type="ECO:0000313" key="9">
    <source>
        <dbReference type="EMBL" id="TWU02010.1"/>
    </source>
</evidence>
<evidence type="ECO:0000256" key="4">
    <source>
        <dbReference type="ARBA" id="ARBA00022475"/>
    </source>
</evidence>
<dbReference type="EMBL" id="SJPM01000002">
    <property type="protein sequence ID" value="TWU02010.1"/>
    <property type="molecule type" value="Genomic_DNA"/>
</dbReference>
<comment type="similarity">
    <text evidence="2">Belongs to the autoinducer-2 exporter (AI-2E) (TC 2.A.86) family.</text>
</comment>
<name>A0A5C6AQL4_9BACT</name>
<comment type="caution">
    <text evidence="9">The sequence shown here is derived from an EMBL/GenBank/DDBJ whole genome shotgun (WGS) entry which is preliminary data.</text>
</comment>
<keyword evidence="7 8" id="KW-0472">Membrane</keyword>
<feature type="transmembrane region" description="Helical" evidence="8">
    <location>
        <begin position="197"/>
        <end position="216"/>
    </location>
</feature>
<dbReference type="GO" id="GO:0005886">
    <property type="term" value="C:plasma membrane"/>
    <property type="evidence" value="ECO:0007669"/>
    <property type="project" value="UniProtKB-SubCell"/>
</dbReference>
<comment type="subcellular location">
    <subcellularLocation>
        <location evidence="1">Cell membrane</location>
        <topology evidence="1">Multi-pass membrane protein</topology>
    </subcellularLocation>
</comment>
<keyword evidence="5 8" id="KW-0812">Transmembrane</keyword>
<accession>A0A5C6AQL4</accession>